<feature type="domain" description="DUF4131" evidence="8">
    <location>
        <begin position="37"/>
        <end position="185"/>
    </location>
</feature>
<dbReference type="InterPro" id="IPR052159">
    <property type="entry name" value="Competence_DNA_uptake"/>
</dbReference>
<keyword evidence="3 6" id="KW-0812">Transmembrane</keyword>
<sequence length="671" mass="77530">MKRLYNYIPLHFVVLVIIGICFQFFTQFWTFSFLRTTIFLLGLTVLFFLINHKVLRTCTAFVLFFCIGVSAVYVSDDRNYDSYYQHHLKDNSKVVLQIHKILKPGNYYQKYEAVIVQVDDLKTTGTILLNVKNDSSANSLQIDDQLFLKPTLKELIPPLNPHQFNYKSYLAKQGIHHQLFVDTNQFLKLRSQSTTLFGLSAIFRNKIQEALHKYNFKKNELAVINALLLGQRQDISKELIVDYQRAGAIHILAVSGLHVGVILWILSFVFKPVERIKYGKFIKTLIIVSLLWMFAFIAGLSASVVRAVTMFTFLAIGLSFQRKNVVEFSFISSMFFLLLIKPMFLFDVGFQLSYLAVFGILWVQPKLFEVYNPRFILYKKIWQLFTVSIAAQIGVLPLSIYYFQQFPGLFLASNLVIIPFLGAILIGGILVIITSLLNILPQVLADVYGMIISWMNDFVSWVSHQEEFLFKEISISFIAMLFWYIFLFLGVSFFIKKSPKNLIYFLVSILFLQTIFLIETKENKSKEELIVFHKSRFSIIGKRVGEQLFLQHDLDSVRLKNENSIKTYRVAEGIDEVKEINFKNFLQFSKKDILLIDSLGVYTISGMVKPIVVLQYSPKINLSRLIKTIKPSQIIADGSNYKSSVNRWEETCLKHQIPFHYTGQNGAFVIK</sequence>
<feature type="transmembrane region" description="Helical" evidence="6">
    <location>
        <begin position="281"/>
        <end position="298"/>
    </location>
</feature>
<evidence type="ECO:0000256" key="3">
    <source>
        <dbReference type="ARBA" id="ARBA00022692"/>
    </source>
</evidence>
<dbReference type="RefSeq" id="WP_261971889.1">
    <property type="nucleotide sequence ID" value="NZ_CP103460.1"/>
</dbReference>
<feature type="transmembrane region" description="Helical" evidence="6">
    <location>
        <begin position="31"/>
        <end position="50"/>
    </location>
</feature>
<evidence type="ECO:0000256" key="2">
    <source>
        <dbReference type="ARBA" id="ARBA00022475"/>
    </source>
</evidence>
<feature type="transmembrane region" description="Helical" evidence="6">
    <location>
        <begin position="247"/>
        <end position="269"/>
    </location>
</feature>
<reference evidence="9 10" key="1">
    <citation type="journal article" date="2014" name="Int. J. Syst. Evol. Microbiol.">
        <title>Complete genome sequence of Corynebacterium casei LMG S-19264T (=DSM 44701T), isolated from a smear-ripened cheese.</title>
        <authorList>
            <consortium name="US DOE Joint Genome Institute (JGI-PGF)"/>
            <person name="Walter F."/>
            <person name="Albersmeier A."/>
            <person name="Kalinowski J."/>
            <person name="Ruckert C."/>
        </authorList>
    </citation>
    <scope>NUCLEOTIDE SEQUENCE [LARGE SCALE GENOMIC DNA]</scope>
    <source>
        <strain evidence="9 10">CECT 8670</strain>
    </source>
</reference>
<keyword evidence="4 6" id="KW-1133">Transmembrane helix</keyword>
<comment type="caution">
    <text evidence="9">The sequence shown here is derived from an EMBL/GenBank/DDBJ whole genome shotgun (WGS) entry which is preliminary data.</text>
</comment>
<gene>
    <name evidence="9" type="ORF">QWY81_04105</name>
</gene>
<evidence type="ECO:0000259" key="8">
    <source>
        <dbReference type="Pfam" id="PF13567"/>
    </source>
</evidence>
<organism evidence="9 10">
    <name type="scientific">Polaribacter sejongensis</name>
    <dbReference type="NCBI Taxonomy" id="985043"/>
    <lineage>
        <taxon>Bacteria</taxon>
        <taxon>Pseudomonadati</taxon>
        <taxon>Bacteroidota</taxon>
        <taxon>Flavobacteriia</taxon>
        <taxon>Flavobacteriales</taxon>
        <taxon>Flavobacteriaceae</taxon>
    </lineage>
</organism>
<evidence type="ECO:0000259" key="7">
    <source>
        <dbReference type="Pfam" id="PF03772"/>
    </source>
</evidence>
<evidence type="ECO:0000256" key="5">
    <source>
        <dbReference type="ARBA" id="ARBA00023136"/>
    </source>
</evidence>
<comment type="subcellular location">
    <subcellularLocation>
        <location evidence="1">Cell membrane</location>
        <topology evidence="1">Multi-pass membrane protein</topology>
    </subcellularLocation>
</comment>
<feature type="transmembrane region" description="Helical" evidence="6">
    <location>
        <begin position="501"/>
        <end position="518"/>
    </location>
</feature>
<dbReference type="Pfam" id="PF03772">
    <property type="entry name" value="Competence"/>
    <property type="match status" value="1"/>
</dbReference>
<dbReference type="EMBL" id="JAUFQH010000003">
    <property type="protein sequence ID" value="MDN3618639.1"/>
    <property type="molecule type" value="Genomic_DNA"/>
</dbReference>
<dbReference type="Proteomes" id="UP001228636">
    <property type="component" value="Unassembled WGS sequence"/>
</dbReference>
<keyword evidence="5 6" id="KW-0472">Membrane</keyword>
<dbReference type="NCBIfam" id="TIGR00360">
    <property type="entry name" value="ComEC_N-term"/>
    <property type="match status" value="1"/>
</dbReference>
<dbReference type="AlphaFoldDB" id="A0AAJ1VFU2"/>
<keyword evidence="2" id="KW-1003">Cell membrane</keyword>
<accession>A0AAJ1VFU2</accession>
<dbReference type="GO" id="GO:0005886">
    <property type="term" value="C:plasma membrane"/>
    <property type="evidence" value="ECO:0007669"/>
    <property type="project" value="UniProtKB-SubCell"/>
</dbReference>
<dbReference type="InterPro" id="IPR025405">
    <property type="entry name" value="DUF4131"/>
</dbReference>
<dbReference type="Pfam" id="PF13567">
    <property type="entry name" value="DUF4131"/>
    <property type="match status" value="1"/>
</dbReference>
<evidence type="ECO:0000256" key="4">
    <source>
        <dbReference type="ARBA" id="ARBA00022989"/>
    </source>
</evidence>
<evidence type="ECO:0000256" key="1">
    <source>
        <dbReference type="ARBA" id="ARBA00004651"/>
    </source>
</evidence>
<dbReference type="InterPro" id="IPR004477">
    <property type="entry name" value="ComEC_N"/>
</dbReference>
<evidence type="ECO:0000256" key="6">
    <source>
        <dbReference type="SAM" id="Phobius"/>
    </source>
</evidence>
<feature type="transmembrane region" description="Helical" evidence="6">
    <location>
        <begin position="475"/>
        <end position="495"/>
    </location>
</feature>
<feature type="domain" description="ComEC/Rec2-related protein" evidence="7">
    <location>
        <begin position="227"/>
        <end position="492"/>
    </location>
</feature>
<feature type="transmembrane region" description="Helical" evidence="6">
    <location>
        <begin position="7"/>
        <end position="25"/>
    </location>
</feature>
<feature type="transmembrane region" description="Helical" evidence="6">
    <location>
        <begin position="381"/>
        <end position="403"/>
    </location>
</feature>
<feature type="transmembrane region" description="Helical" evidence="6">
    <location>
        <begin position="333"/>
        <end position="361"/>
    </location>
</feature>
<dbReference type="PANTHER" id="PTHR30619:SF1">
    <property type="entry name" value="RECOMBINATION PROTEIN 2"/>
    <property type="match status" value="1"/>
</dbReference>
<evidence type="ECO:0000313" key="9">
    <source>
        <dbReference type="EMBL" id="MDN3618639.1"/>
    </source>
</evidence>
<proteinExistence type="predicted"/>
<name>A0AAJ1VFU2_9FLAO</name>
<dbReference type="PANTHER" id="PTHR30619">
    <property type="entry name" value="DNA INTERNALIZATION/COMPETENCE PROTEIN COMEC/REC2"/>
    <property type="match status" value="1"/>
</dbReference>
<protein>
    <submittedName>
        <fullName evidence="9">ComEC/Rec2 family competence protein</fullName>
    </submittedName>
</protein>
<evidence type="ECO:0000313" key="10">
    <source>
        <dbReference type="Proteomes" id="UP001228636"/>
    </source>
</evidence>
<feature type="transmembrane region" description="Helical" evidence="6">
    <location>
        <begin position="415"/>
        <end position="437"/>
    </location>
</feature>